<dbReference type="InterPro" id="IPR051836">
    <property type="entry name" value="Kremen_rcpt"/>
</dbReference>
<evidence type="ECO:0000256" key="5">
    <source>
        <dbReference type="ARBA" id="ARBA00023136"/>
    </source>
</evidence>
<comment type="caution">
    <text evidence="9">The sequence shown here is derived from an EMBL/GenBank/DDBJ whole genome shotgun (WGS) entry which is preliminary data.</text>
</comment>
<dbReference type="AlphaFoldDB" id="A0A9P9ILK1"/>
<keyword evidence="2" id="KW-0812">Transmembrane</keyword>
<evidence type="ECO:0000313" key="10">
    <source>
        <dbReference type="Proteomes" id="UP000700596"/>
    </source>
</evidence>
<dbReference type="PROSITE" id="PS51212">
    <property type="entry name" value="WSC"/>
    <property type="match status" value="1"/>
</dbReference>
<evidence type="ECO:0000256" key="4">
    <source>
        <dbReference type="ARBA" id="ARBA00022989"/>
    </source>
</evidence>
<dbReference type="EMBL" id="JAGMWT010000008">
    <property type="protein sequence ID" value="KAH7123620.1"/>
    <property type="molecule type" value="Genomic_DNA"/>
</dbReference>
<organism evidence="9 10">
    <name type="scientific">Dendryphion nanum</name>
    <dbReference type="NCBI Taxonomy" id="256645"/>
    <lineage>
        <taxon>Eukaryota</taxon>
        <taxon>Fungi</taxon>
        <taxon>Dikarya</taxon>
        <taxon>Ascomycota</taxon>
        <taxon>Pezizomycotina</taxon>
        <taxon>Dothideomycetes</taxon>
        <taxon>Pleosporomycetidae</taxon>
        <taxon>Pleosporales</taxon>
        <taxon>Torulaceae</taxon>
        <taxon>Dendryphion</taxon>
    </lineage>
</organism>
<feature type="chain" id="PRO_5040229068" description="WSC domain-containing protein" evidence="7">
    <location>
        <begin position="23"/>
        <end position="232"/>
    </location>
</feature>
<keyword evidence="3 7" id="KW-0732">Signal</keyword>
<dbReference type="GO" id="GO:0005886">
    <property type="term" value="C:plasma membrane"/>
    <property type="evidence" value="ECO:0007669"/>
    <property type="project" value="TreeGrafter"/>
</dbReference>
<sequence>MATKNLARTLYLLSTAVALSTANKFLPDLIPPGSFDGEMDQALTEDMAVELLVGRAAAAGVIVTTSDPLCPKVPDNSSLPNAKYLGCYQDRNATTTPNIFLLDGPMYRDNLTTSGNVTWQSCQTWCGPGYTFFGIEFSRDCRCGNTFMYTPQIVGPETLCDRTCNNNATQACGGTNRMTLFANNRIVSGFLWLLTTFSKEWSCFQKEEVYAPVPKRSQHEYTQSPIEDVNDF</sequence>
<evidence type="ECO:0000256" key="3">
    <source>
        <dbReference type="ARBA" id="ARBA00022729"/>
    </source>
</evidence>
<dbReference type="Pfam" id="PF01822">
    <property type="entry name" value="WSC"/>
    <property type="match status" value="1"/>
</dbReference>
<evidence type="ECO:0000256" key="1">
    <source>
        <dbReference type="ARBA" id="ARBA00004167"/>
    </source>
</evidence>
<feature type="signal peptide" evidence="7">
    <location>
        <begin position="1"/>
        <end position="22"/>
    </location>
</feature>
<dbReference type="SMART" id="SM00321">
    <property type="entry name" value="WSC"/>
    <property type="match status" value="1"/>
</dbReference>
<feature type="domain" description="WSC" evidence="8">
    <location>
        <begin position="81"/>
        <end position="184"/>
    </location>
</feature>
<evidence type="ECO:0000256" key="2">
    <source>
        <dbReference type="ARBA" id="ARBA00022692"/>
    </source>
</evidence>
<proteinExistence type="predicted"/>
<dbReference type="OrthoDB" id="2019572at2759"/>
<evidence type="ECO:0000256" key="6">
    <source>
        <dbReference type="ARBA" id="ARBA00023180"/>
    </source>
</evidence>
<dbReference type="PANTHER" id="PTHR24269">
    <property type="entry name" value="KREMEN PROTEIN"/>
    <property type="match status" value="1"/>
</dbReference>
<gene>
    <name evidence="9" type="ORF">B0J11DRAFT_606543</name>
</gene>
<protein>
    <recommendedName>
        <fullName evidence="8">WSC domain-containing protein</fullName>
    </recommendedName>
</protein>
<dbReference type="Proteomes" id="UP000700596">
    <property type="component" value="Unassembled WGS sequence"/>
</dbReference>
<accession>A0A9P9ILK1</accession>
<evidence type="ECO:0000313" key="9">
    <source>
        <dbReference type="EMBL" id="KAH7123620.1"/>
    </source>
</evidence>
<keyword evidence="6" id="KW-0325">Glycoprotein</keyword>
<comment type="subcellular location">
    <subcellularLocation>
        <location evidence="1">Membrane</location>
        <topology evidence="1">Single-pass membrane protein</topology>
    </subcellularLocation>
</comment>
<name>A0A9P9ILK1_9PLEO</name>
<keyword evidence="10" id="KW-1185">Reference proteome</keyword>
<dbReference type="PANTHER" id="PTHR24269:SF16">
    <property type="entry name" value="PROTEIN SLG1"/>
    <property type="match status" value="1"/>
</dbReference>
<evidence type="ECO:0000259" key="8">
    <source>
        <dbReference type="PROSITE" id="PS51212"/>
    </source>
</evidence>
<keyword evidence="4" id="KW-1133">Transmembrane helix</keyword>
<reference evidence="9" key="1">
    <citation type="journal article" date="2021" name="Nat. Commun.">
        <title>Genetic determinants of endophytism in the Arabidopsis root mycobiome.</title>
        <authorList>
            <person name="Mesny F."/>
            <person name="Miyauchi S."/>
            <person name="Thiergart T."/>
            <person name="Pickel B."/>
            <person name="Atanasova L."/>
            <person name="Karlsson M."/>
            <person name="Huettel B."/>
            <person name="Barry K.W."/>
            <person name="Haridas S."/>
            <person name="Chen C."/>
            <person name="Bauer D."/>
            <person name="Andreopoulos W."/>
            <person name="Pangilinan J."/>
            <person name="LaButti K."/>
            <person name="Riley R."/>
            <person name="Lipzen A."/>
            <person name="Clum A."/>
            <person name="Drula E."/>
            <person name="Henrissat B."/>
            <person name="Kohler A."/>
            <person name="Grigoriev I.V."/>
            <person name="Martin F.M."/>
            <person name="Hacquard S."/>
        </authorList>
    </citation>
    <scope>NUCLEOTIDE SEQUENCE</scope>
    <source>
        <strain evidence="9">MPI-CAGE-CH-0243</strain>
    </source>
</reference>
<evidence type="ECO:0000256" key="7">
    <source>
        <dbReference type="SAM" id="SignalP"/>
    </source>
</evidence>
<keyword evidence="5" id="KW-0472">Membrane</keyword>
<dbReference type="InterPro" id="IPR002889">
    <property type="entry name" value="WSC_carb-bd"/>
</dbReference>